<protein>
    <submittedName>
        <fullName evidence="1">Uncharacterized protein</fullName>
    </submittedName>
</protein>
<evidence type="ECO:0000313" key="1">
    <source>
        <dbReference type="EMBL" id="JAE11308.1"/>
    </source>
</evidence>
<accession>A0A0A9FSL7</accession>
<organism evidence="1">
    <name type="scientific">Arundo donax</name>
    <name type="common">Giant reed</name>
    <name type="synonym">Donax arundinaceus</name>
    <dbReference type="NCBI Taxonomy" id="35708"/>
    <lineage>
        <taxon>Eukaryota</taxon>
        <taxon>Viridiplantae</taxon>
        <taxon>Streptophyta</taxon>
        <taxon>Embryophyta</taxon>
        <taxon>Tracheophyta</taxon>
        <taxon>Spermatophyta</taxon>
        <taxon>Magnoliopsida</taxon>
        <taxon>Liliopsida</taxon>
        <taxon>Poales</taxon>
        <taxon>Poaceae</taxon>
        <taxon>PACMAD clade</taxon>
        <taxon>Arundinoideae</taxon>
        <taxon>Arundineae</taxon>
        <taxon>Arundo</taxon>
    </lineage>
</organism>
<dbReference type="EMBL" id="GBRH01186588">
    <property type="protein sequence ID" value="JAE11308.1"/>
    <property type="molecule type" value="Transcribed_RNA"/>
</dbReference>
<sequence>MPRTLFLEGKH</sequence>
<reference evidence="1" key="1">
    <citation type="submission" date="2014-09" db="EMBL/GenBank/DDBJ databases">
        <authorList>
            <person name="Magalhaes I.L.F."/>
            <person name="Oliveira U."/>
            <person name="Santos F.R."/>
            <person name="Vidigal T.H.D.A."/>
            <person name="Brescovit A.D."/>
            <person name="Santos A.J."/>
        </authorList>
    </citation>
    <scope>NUCLEOTIDE SEQUENCE</scope>
    <source>
        <tissue evidence="1">Shoot tissue taken approximately 20 cm above the soil surface</tissue>
    </source>
</reference>
<reference evidence="1" key="2">
    <citation type="journal article" date="2015" name="Data Brief">
        <title>Shoot transcriptome of the giant reed, Arundo donax.</title>
        <authorList>
            <person name="Barrero R.A."/>
            <person name="Guerrero F.D."/>
            <person name="Moolhuijzen P."/>
            <person name="Goolsby J.A."/>
            <person name="Tidwell J."/>
            <person name="Bellgard S.E."/>
            <person name="Bellgard M.I."/>
        </authorList>
    </citation>
    <scope>NUCLEOTIDE SEQUENCE</scope>
    <source>
        <tissue evidence="1">Shoot tissue taken approximately 20 cm above the soil surface</tissue>
    </source>
</reference>
<name>A0A0A9FSL7_ARUDO</name>
<proteinExistence type="predicted"/>